<keyword evidence="3" id="KW-1185">Reference proteome</keyword>
<dbReference type="AlphaFoldDB" id="A0A162K9C0"/>
<keyword evidence="1" id="KW-0175">Coiled coil</keyword>
<dbReference type="EMBL" id="LVJH01000021">
    <property type="protein sequence ID" value="OAB42498.1"/>
    <property type="molecule type" value="Genomic_DNA"/>
</dbReference>
<evidence type="ECO:0000313" key="2">
    <source>
        <dbReference type="EMBL" id="OAB42498.1"/>
    </source>
</evidence>
<dbReference type="STRING" id="494026.PGLA_12605"/>
<comment type="caution">
    <text evidence="2">The sequence shown here is derived from an EMBL/GenBank/DDBJ whole genome shotgun (WGS) entry which is preliminary data.</text>
</comment>
<evidence type="ECO:0000313" key="3">
    <source>
        <dbReference type="Proteomes" id="UP000076967"/>
    </source>
</evidence>
<organism evidence="2 3">
    <name type="scientific">Paenibacillus glacialis</name>
    <dbReference type="NCBI Taxonomy" id="494026"/>
    <lineage>
        <taxon>Bacteria</taxon>
        <taxon>Bacillati</taxon>
        <taxon>Bacillota</taxon>
        <taxon>Bacilli</taxon>
        <taxon>Bacillales</taxon>
        <taxon>Paenibacillaceae</taxon>
        <taxon>Paenibacillus</taxon>
    </lineage>
</organism>
<sequence>MNLYKFEIGVNGFLLKVHFCATEQSGVNYTKAYIYKFQKEVANLELEVNIYKREVQKQRQYNRKPYLFTKKMNEKAILSK</sequence>
<gene>
    <name evidence="2" type="ORF">PGLA_12605</name>
</gene>
<protein>
    <submittedName>
        <fullName evidence="2">Uncharacterized protein</fullName>
    </submittedName>
</protein>
<name>A0A162K9C0_9BACL</name>
<proteinExistence type="predicted"/>
<feature type="coiled-coil region" evidence="1">
    <location>
        <begin position="34"/>
        <end position="61"/>
    </location>
</feature>
<evidence type="ECO:0000256" key="1">
    <source>
        <dbReference type="SAM" id="Coils"/>
    </source>
</evidence>
<accession>A0A162K9C0</accession>
<dbReference type="Proteomes" id="UP000076967">
    <property type="component" value="Unassembled WGS sequence"/>
</dbReference>
<reference evidence="2 3" key="1">
    <citation type="submission" date="2016-03" db="EMBL/GenBank/DDBJ databases">
        <title>Draft genome sequence of Paenibacillus glacialis DSM 22343.</title>
        <authorList>
            <person name="Shin S.-K."/>
            <person name="Yi H."/>
        </authorList>
    </citation>
    <scope>NUCLEOTIDE SEQUENCE [LARGE SCALE GENOMIC DNA]</scope>
    <source>
        <strain evidence="2 3">DSM 22343</strain>
    </source>
</reference>